<dbReference type="Pfam" id="PF16135">
    <property type="entry name" value="TDBD"/>
    <property type="match status" value="1"/>
</dbReference>
<organism evidence="8 9">
    <name type="scientific">Handroanthus impetiginosus</name>
    <dbReference type="NCBI Taxonomy" id="429701"/>
    <lineage>
        <taxon>Eukaryota</taxon>
        <taxon>Viridiplantae</taxon>
        <taxon>Streptophyta</taxon>
        <taxon>Embryophyta</taxon>
        <taxon>Tracheophyta</taxon>
        <taxon>Spermatophyta</taxon>
        <taxon>Magnoliopsida</taxon>
        <taxon>eudicotyledons</taxon>
        <taxon>Gunneridae</taxon>
        <taxon>Pentapetalae</taxon>
        <taxon>asterids</taxon>
        <taxon>lamiids</taxon>
        <taxon>Lamiales</taxon>
        <taxon>Bignoniaceae</taxon>
        <taxon>Crescentiina</taxon>
        <taxon>Tabebuia alliance</taxon>
        <taxon>Handroanthus</taxon>
    </lineage>
</organism>
<evidence type="ECO:0000259" key="6">
    <source>
        <dbReference type="Pfam" id="PF07897"/>
    </source>
</evidence>
<dbReference type="InterPro" id="IPR032310">
    <property type="entry name" value="NLS_NINJA_AFP-like"/>
</dbReference>
<keyword evidence="3 4" id="KW-0539">Nucleus</keyword>
<keyword evidence="9" id="KW-1185">Reference proteome</keyword>
<sequence>MAAIDDSEKITRTAEMKNLSLDTFSSDLFQRFVGSANEEDEEIELNLGLSLGGRFGVDKSSKKLMRSSSIASCLPVVRDDNDGEATPRAAAFGGLARTSSLPVETEEEWRKRKELQSLRRMAAKRRRSEKQRNLKGDREGGGVCGRGSLSLESKGGSSSRVLELEMKGLQDDKMGTSRAQRRQGTATNALMDDMPSVFTKGCGPNGKRVDGILYKYGRGEDVRIMCICHGNFHSPAEFIKHAGGVHVDHPLKHIVVNWDSSSLFM</sequence>
<evidence type="ECO:0000259" key="7">
    <source>
        <dbReference type="Pfam" id="PF16135"/>
    </source>
</evidence>
<dbReference type="Pfam" id="PF16136">
    <property type="entry name" value="NLS_NINJA_AFP"/>
    <property type="match status" value="1"/>
</dbReference>
<accession>A0A2G9HS37</accession>
<dbReference type="OrthoDB" id="667358at2759"/>
<reference evidence="9" key="1">
    <citation type="journal article" date="2018" name="Gigascience">
        <title>Genome assembly of the Pink Ipe (Handroanthus impetiginosus, Bignoniaceae), a highly valued, ecologically keystone Neotropical timber forest tree.</title>
        <authorList>
            <person name="Silva-Junior O.B."/>
            <person name="Grattapaglia D."/>
            <person name="Novaes E."/>
            <person name="Collevatti R.G."/>
        </authorList>
    </citation>
    <scope>NUCLEOTIDE SEQUENCE [LARGE SCALE GENOMIC DNA]</scope>
    <source>
        <strain evidence="9">cv. UFG-1</strain>
    </source>
</reference>
<evidence type="ECO:0000256" key="1">
    <source>
        <dbReference type="ARBA" id="ARBA00004123"/>
    </source>
</evidence>
<evidence type="ECO:0000256" key="2">
    <source>
        <dbReference type="ARBA" id="ARBA00006081"/>
    </source>
</evidence>
<dbReference type="GO" id="GO:0009737">
    <property type="term" value="P:response to abscisic acid"/>
    <property type="evidence" value="ECO:0007669"/>
    <property type="project" value="TreeGrafter"/>
</dbReference>
<comment type="caution">
    <text evidence="8">The sequence shown here is derived from an EMBL/GenBank/DDBJ whole genome shotgun (WGS) entry which is preliminary data.</text>
</comment>
<evidence type="ECO:0000313" key="8">
    <source>
        <dbReference type="EMBL" id="PIN20335.1"/>
    </source>
</evidence>
<dbReference type="InterPro" id="IPR032308">
    <property type="entry name" value="TDBD"/>
</dbReference>
<comment type="similarity">
    <text evidence="2 4">Belongs to the Ninja family.</text>
</comment>
<feature type="domain" description="Ethylene-responsive binding factor-associated repression" evidence="6">
    <location>
        <begin position="38"/>
        <end position="72"/>
    </location>
</feature>
<gene>
    <name evidence="8" type="ORF">CDL12_06978</name>
</gene>
<comment type="function">
    <text evidence="4">Acts as a negative regulator of abscisic acid (ABA) response.</text>
</comment>
<dbReference type="AlphaFoldDB" id="A0A2G9HS37"/>
<evidence type="ECO:0000256" key="3">
    <source>
        <dbReference type="ARBA" id="ARBA00023242"/>
    </source>
</evidence>
<dbReference type="GO" id="GO:0007165">
    <property type="term" value="P:signal transduction"/>
    <property type="evidence" value="ECO:0007669"/>
    <property type="project" value="InterPro"/>
</dbReference>
<dbReference type="InterPro" id="IPR031307">
    <property type="entry name" value="Ninja_fam"/>
</dbReference>
<evidence type="ECO:0000313" key="9">
    <source>
        <dbReference type="Proteomes" id="UP000231279"/>
    </source>
</evidence>
<dbReference type="PANTHER" id="PTHR31413">
    <property type="entry name" value="AFP HOMOLOG 2"/>
    <property type="match status" value="1"/>
</dbReference>
<proteinExistence type="inferred from homology"/>
<comment type="subcellular location">
    <subcellularLocation>
        <location evidence="1 4">Nucleus</location>
    </subcellularLocation>
</comment>
<dbReference type="Proteomes" id="UP000231279">
    <property type="component" value="Unassembled WGS sequence"/>
</dbReference>
<feature type="compositionally biased region" description="Low complexity" evidence="5">
    <location>
        <begin position="146"/>
        <end position="157"/>
    </location>
</feature>
<dbReference type="GO" id="GO:0045892">
    <property type="term" value="P:negative regulation of DNA-templated transcription"/>
    <property type="evidence" value="ECO:0007669"/>
    <property type="project" value="TreeGrafter"/>
</dbReference>
<evidence type="ECO:0000256" key="5">
    <source>
        <dbReference type="SAM" id="MobiDB-lite"/>
    </source>
</evidence>
<name>A0A2G9HS37_9LAMI</name>
<dbReference type="Pfam" id="PF07897">
    <property type="entry name" value="EAR"/>
    <property type="match status" value="1"/>
</dbReference>
<evidence type="ECO:0000256" key="4">
    <source>
        <dbReference type="RuleBase" id="RU369029"/>
    </source>
</evidence>
<dbReference type="InterPro" id="IPR012463">
    <property type="entry name" value="Ninja_motif"/>
</dbReference>
<feature type="compositionally biased region" description="Basic and acidic residues" evidence="5">
    <location>
        <begin position="130"/>
        <end position="140"/>
    </location>
</feature>
<dbReference type="STRING" id="429701.A0A2G9HS37"/>
<feature type="domain" description="Tify" evidence="7">
    <location>
        <begin position="222"/>
        <end position="256"/>
    </location>
</feature>
<feature type="region of interest" description="Disordered" evidence="5">
    <location>
        <begin position="117"/>
        <end position="157"/>
    </location>
</feature>
<dbReference type="PANTHER" id="PTHR31413:SF46">
    <property type="entry name" value="NINJA-FAMILY PROTEIN AFP1"/>
    <property type="match status" value="1"/>
</dbReference>
<dbReference type="EMBL" id="NKXS01001141">
    <property type="protein sequence ID" value="PIN20335.1"/>
    <property type="molecule type" value="Genomic_DNA"/>
</dbReference>
<dbReference type="GO" id="GO:0005634">
    <property type="term" value="C:nucleus"/>
    <property type="evidence" value="ECO:0007669"/>
    <property type="project" value="UniProtKB-SubCell"/>
</dbReference>
<protein>
    <recommendedName>
        <fullName evidence="4">Ninja-family protein</fullName>
    </recommendedName>
    <alternativeName>
        <fullName evidence="4">ABI-binding protein</fullName>
    </alternativeName>
</protein>